<accession>A0AAW5JXC5</accession>
<sequence length="125" mass="14209">RWIAMIKPCYYKGERGNKPYDLELMLRLYLLQNLYNLSDEATVAEAMDSRAFSEFCGVESSNQVPDGDTLGRFRNILVHNGLQEQLFAQVIKLLREKGLLLKKGTIVDSTIIAAPSSTKNQDKQR</sequence>
<dbReference type="PANTHER" id="PTHR35604:SF2">
    <property type="entry name" value="TRANSPOSASE INSH FOR INSERTION SEQUENCE ELEMENT IS5A-RELATED"/>
    <property type="match status" value="1"/>
</dbReference>
<proteinExistence type="predicted"/>
<comment type="caution">
    <text evidence="2">The sequence shown here is derived from an EMBL/GenBank/DDBJ whole genome shotgun (WGS) entry which is preliminary data.</text>
</comment>
<gene>
    <name evidence="2" type="ORF">NE579_16060</name>
</gene>
<dbReference type="RefSeq" id="WP_256304955.1">
    <property type="nucleotide sequence ID" value="NZ_JANFYS010000143.1"/>
</dbReference>
<feature type="non-terminal residue" evidence="2">
    <location>
        <position position="1"/>
    </location>
</feature>
<dbReference type="Proteomes" id="UP001204562">
    <property type="component" value="Unassembled WGS sequence"/>
</dbReference>
<name>A0AAW5JXC5_9FIRM</name>
<dbReference type="AlphaFoldDB" id="A0AAW5JXC5"/>
<dbReference type="PANTHER" id="PTHR35604">
    <property type="entry name" value="TRANSPOSASE INSH FOR INSERTION SEQUENCE ELEMENT IS5A-RELATED"/>
    <property type="match status" value="1"/>
</dbReference>
<feature type="non-terminal residue" evidence="2">
    <location>
        <position position="125"/>
    </location>
</feature>
<protein>
    <submittedName>
        <fullName evidence="2">Transposase</fullName>
    </submittedName>
</protein>
<reference evidence="2" key="1">
    <citation type="submission" date="2022-06" db="EMBL/GenBank/DDBJ databases">
        <title>Isolation of gut microbiota from human fecal samples.</title>
        <authorList>
            <person name="Pamer E.G."/>
            <person name="Barat B."/>
            <person name="Waligurski E."/>
            <person name="Medina S."/>
            <person name="Paddock L."/>
            <person name="Mostad J."/>
        </authorList>
    </citation>
    <scope>NUCLEOTIDE SEQUENCE</scope>
    <source>
        <strain evidence="2">DFI.9.91</strain>
    </source>
</reference>
<evidence type="ECO:0000313" key="3">
    <source>
        <dbReference type="Proteomes" id="UP001204562"/>
    </source>
</evidence>
<feature type="domain" description="Transposase InsH N-terminal" evidence="1">
    <location>
        <begin position="6"/>
        <end position="75"/>
    </location>
</feature>
<evidence type="ECO:0000313" key="2">
    <source>
        <dbReference type="EMBL" id="MCQ4771934.1"/>
    </source>
</evidence>
<dbReference type="Pfam" id="PF05598">
    <property type="entry name" value="DUF772"/>
    <property type="match status" value="1"/>
</dbReference>
<dbReference type="InterPro" id="IPR008490">
    <property type="entry name" value="Transposase_InsH_N"/>
</dbReference>
<dbReference type="EMBL" id="JANFYS010000143">
    <property type="protein sequence ID" value="MCQ4771934.1"/>
    <property type="molecule type" value="Genomic_DNA"/>
</dbReference>
<organism evidence="2 3">
    <name type="scientific">Intestinimonas massiliensis</name>
    <name type="common">ex Afouda et al. 2020</name>
    <dbReference type="NCBI Taxonomy" id="1673721"/>
    <lineage>
        <taxon>Bacteria</taxon>
        <taxon>Bacillati</taxon>
        <taxon>Bacillota</taxon>
        <taxon>Clostridia</taxon>
        <taxon>Eubacteriales</taxon>
        <taxon>Intestinimonas</taxon>
    </lineage>
</organism>
<evidence type="ECO:0000259" key="1">
    <source>
        <dbReference type="Pfam" id="PF05598"/>
    </source>
</evidence>